<accession>A0AAN6SXA7</accession>
<name>A0AAN6SXA7_9PEZI</name>
<gene>
    <name evidence="1" type="ORF">N658DRAFT_480956</name>
</gene>
<proteinExistence type="predicted"/>
<dbReference type="EMBL" id="MU863725">
    <property type="protein sequence ID" value="KAK4096267.1"/>
    <property type="molecule type" value="Genomic_DNA"/>
</dbReference>
<reference evidence="1" key="2">
    <citation type="submission" date="2023-05" db="EMBL/GenBank/DDBJ databases">
        <authorList>
            <consortium name="Lawrence Berkeley National Laboratory"/>
            <person name="Steindorff A."/>
            <person name="Hensen N."/>
            <person name="Bonometti L."/>
            <person name="Westerberg I."/>
            <person name="Brannstrom I.O."/>
            <person name="Guillou S."/>
            <person name="Cros-Aarteil S."/>
            <person name="Calhoun S."/>
            <person name="Haridas S."/>
            <person name="Kuo A."/>
            <person name="Mondo S."/>
            <person name="Pangilinan J."/>
            <person name="Riley R."/>
            <person name="Labutti K."/>
            <person name="Andreopoulos B."/>
            <person name="Lipzen A."/>
            <person name="Chen C."/>
            <person name="Yanf M."/>
            <person name="Daum C."/>
            <person name="Ng V."/>
            <person name="Clum A."/>
            <person name="Ohm R."/>
            <person name="Martin F."/>
            <person name="Silar P."/>
            <person name="Natvig D."/>
            <person name="Lalanne C."/>
            <person name="Gautier V."/>
            <person name="Ament-Velasquez S.L."/>
            <person name="Kruys A."/>
            <person name="Hutchinson M.I."/>
            <person name="Powell A.J."/>
            <person name="Barry K."/>
            <person name="Miller A.N."/>
            <person name="Grigoriev I.V."/>
            <person name="Debuchy R."/>
            <person name="Gladieux P."/>
            <person name="Thoren M.H."/>
            <person name="Johannesson H."/>
        </authorList>
    </citation>
    <scope>NUCLEOTIDE SEQUENCE</scope>
    <source>
        <strain evidence="1">CBS 757.83</strain>
    </source>
</reference>
<protein>
    <submittedName>
        <fullName evidence="1">Uncharacterized protein</fullName>
    </submittedName>
</protein>
<evidence type="ECO:0000313" key="1">
    <source>
        <dbReference type="EMBL" id="KAK4096267.1"/>
    </source>
</evidence>
<dbReference type="Proteomes" id="UP001305647">
    <property type="component" value="Unassembled WGS sequence"/>
</dbReference>
<dbReference type="AlphaFoldDB" id="A0AAN6SXA7"/>
<evidence type="ECO:0000313" key="2">
    <source>
        <dbReference type="Proteomes" id="UP001305647"/>
    </source>
</evidence>
<comment type="caution">
    <text evidence="1">The sequence shown here is derived from an EMBL/GenBank/DDBJ whole genome shotgun (WGS) entry which is preliminary data.</text>
</comment>
<keyword evidence="2" id="KW-1185">Reference proteome</keyword>
<reference evidence="1" key="1">
    <citation type="journal article" date="2023" name="Mol. Phylogenet. Evol.">
        <title>Genome-scale phylogeny and comparative genomics of the fungal order Sordariales.</title>
        <authorList>
            <person name="Hensen N."/>
            <person name="Bonometti L."/>
            <person name="Westerberg I."/>
            <person name="Brannstrom I.O."/>
            <person name="Guillou S."/>
            <person name="Cros-Aarteil S."/>
            <person name="Calhoun S."/>
            <person name="Haridas S."/>
            <person name="Kuo A."/>
            <person name="Mondo S."/>
            <person name="Pangilinan J."/>
            <person name="Riley R."/>
            <person name="LaButti K."/>
            <person name="Andreopoulos B."/>
            <person name="Lipzen A."/>
            <person name="Chen C."/>
            <person name="Yan M."/>
            <person name="Daum C."/>
            <person name="Ng V."/>
            <person name="Clum A."/>
            <person name="Steindorff A."/>
            <person name="Ohm R.A."/>
            <person name="Martin F."/>
            <person name="Silar P."/>
            <person name="Natvig D.O."/>
            <person name="Lalanne C."/>
            <person name="Gautier V."/>
            <person name="Ament-Velasquez S.L."/>
            <person name="Kruys A."/>
            <person name="Hutchinson M.I."/>
            <person name="Powell A.J."/>
            <person name="Barry K."/>
            <person name="Miller A.N."/>
            <person name="Grigoriev I.V."/>
            <person name="Debuchy R."/>
            <person name="Gladieux P."/>
            <person name="Hiltunen Thoren M."/>
            <person name="Johannesson H."/>
        </authorList>
    </citation>
    <scope>NUCLEOTIDE SEQUENCE</scope>
    <source>
        <strain evidence="1">CBS 757.83</strain>
    </source>
</reference>
<sequence>MEKDEDGNCIKDIRFGTRRFQVAARRIHVNRHTFLLRNIPPHPIISTWLWRWTPRLVRSWLRGWRPEWFLPATAILKERNPEKADGYDNEIATYQHLRPL</sequence>
<organism evidence="1 2">
    <name type="scientific">Parathielavia hyrcaniae</name>
    <dbReference type="NCBI Taxonomy" id="113614"/>
    <lineage>
        <taxon>Eukaryota</taxon>
        <taxon>Fungi</taxon>
        <taxon>Dikarya</taxon>
        <taxon>Ascomycota</taxon>
        <taxon>Pezizomycotina</taxon>
        <taxon>Sordariomycetes</taxon>
        <taxon>Sordariomycetidae</taxon>
        <taxon>Sordariales</taxon>
        <taxon>Chaetomiaceae</taxon>
        <taxon>Parathielavia</taxon>
    </lineage>
</organism>